<gene>
    <name evidence="2" type="ORF">DL762_003419</name>
</gene>
<feature type="compositionally biased region" description="Basic and acidic residues" evidence="1">
    <location>
        <begin position="486"/>
        <end position="525"/>
    </location>
</feature>
<dbReference type="EMBL" id="QJNS01000077">
    <property type="protein sequence ID" value="RYO89139.1"/>
    <property type="molecule type" value="Genomic_DNA"/>
</dbReference>
<feature type="region of interest" description="Disordered" evidence="1">
    <location>
        <begin position="199"/>
        <end position="292"/>
    </location>
</feature>
<name>A0ABY0HAU1_9PEZI</name>
<feature type="region of interest" description="Disordered" evidence="1">
    <location>
        <begin position="419"/>
        <end position="452"/>
    </location>
</feature>
<feature type="region of interest" description="Disordered" evidence="1">
    <location>
        <begin position="471"/>
        <end position="555"/>
    </location>
</feature>
<evidence type="ECO:0000256" key="1">
    <source>
        <dbReference type="SAM" id="MobiDB-lite"/>
    </source>
</evidence>
<sequence>MALTIKHLNSDASFLLSFEPVVPDFARSAVSSQPFIILLDPLVPGPSLITRSRNPSSTHKKPACVASLSELPEPDLVVISHHKSDRCNEATLRQLPSSGTRTLILAEPAAARVIRGWRYFGRVKVRTLERWEDPRLTGIQTAVRVPVPAVVAGGRRGEVTVSFVPQKKRDPAGPHGAIGITYRPPSIPNLQVTIPTTVQQQKALVTPPTTPNSSNTGSSSVLTTRASVTDTVIYPPSPPISPRSLRSVQSASTLLPSPTQPNPATCNNNSNNSTTKPSPHAHSPPRRPASSYYCHHYHNQHTTARPLSVLFSPQGTAYAHLAAYATSHLVSEAALPLTALLHPIDRVATRPHPRWWRWPLLSSGGADTDFCGAGAGGAGAEIAARLGARAWGGARDGGGGDREVRGLLAARVLRGPRRGCDDVPHAVGAAGDAADAGDRETEEPAHRVSAGVGATEVVRLGSGEEVSACADRVLWSSPSSASGDDGGDRAREEGKKNRGSDNGDRGPTDTAPLREEGESRAEEKPAIASTTSKKRTALRTKASRLALATSRMLRT</sequence>
<feature type="compositionally biased region" description="Low complexity" evidence="1">
    <location>
        <begin position="204"/>
        <end position="224"/>
    </location>
</feature>
<feature type="compositionally biased region" description="Low complexity" evidence="1">
    <location>
        <begin position="262"/>
        <end position="281"/>
    </location>
</feature>
<dbReference type="PANTHER" id="PTHR36142:SF5">
    <property type="entry name" value="METALLO-BETA-LACTAMASE DOMAIN-CONTAINING PROTEIN"/>
    <property type="match status" value="1"/>
</dbReference>
<evidence type="ECO:0000313" key="3">
    <source>
        <dbReference type="Proteomes" id="UP000294003"/>
    </source>
</evidence>
<dbReference type="Gene3D" id="3.60.15.10">
    <property type="entry name" value="Ribonuclease Z/Hydroxyacylglutathione hydrolase-like"/>
    <property type="match status" value="1"/>
</dbReference>
<evidence type="ECO:0008006" key="4">
    <source>
        <dbReference type="Google" id="ProtNLM"/>
    </source>
</evidence>
<dbReference type="Proteomes" id="UP000294003">
    <property type="component" value="Unassembled WGS sequence"/>
</dbReference>
<reference evidence="2 3" key="1">
    <citation type="submission" date="2018-06" db="EMBL/GenBank/DDBJ databases">
        <title>Complete Genomes of Monosporascus.</title>
        <authorList>
            <person name="Robinson A.J."/>
            <person name="Natvig D.O."/>
        </authorList>
    </citation>
    <scope>NUCLEOTIDE SEQUENCE [LARGE SCALE GENOMIC DNA]</scope>
    <source>
        <strain evidence="2 3">CBS 609.92</strain>
    </source>
</reference>
<keyword evidence="3" id="KW-1185">Reference proteome</keyword>
<dbReference type="InterPro" id="IPR036866">
    <property type="entry name" value="RibonucZ/Hydroxyglut_hydro"/>
</dbReference>
<accession>A0ABY0HAU1</accession>
<protein>
    <recommendedName>
        <fullName evidence="4">Metallo-beta-lactamase domain-containing protein</fullName>
    </recommendedName>
</protein>
<feature type="compositionally biased region" description="Basic and acidic residues" evidence="1">
    <location>
        <begin position="436"/>
        <end position="446"/>
    </location>
</feature>
<organism evidence="2 3">
    <name type="scientific">Monosporascus cannonballus</name>
    <dbReference type="NCBI Taxonomy" id="155416"/>
    <lineage>
        <taxon>Eukaryota</taxon>
        <taxon>Fungi</taxon>
        <taxon>Dikarya</taxon>
        <taxon>Ascomycota</taxon>
        <taxon>Pezizomycotina</taxon>
        <taxon>Sordariomycetes</taxon>
        <taxon>Xylariomycetidae</taxon>
        <taxon>Xylariales</taxon>
        <taxon>Xylariales incertae sedis</taxon>
        <taxon>Monosporascus</taxon>
    </lineage>
</organism>
<feature type="compositionally biased region" description="Basic residues" evidence="1">
    <location>
        <begin position="532"/>
        <end position="542"/>
    </location>
</feature>
<proteinExistence type="predicted"/>
<dbReference type="PANTHER" id="PTHR36142">
    <property type="entry name" value="METALLO-HYDROLASE/OXIDOREDUCTASE SUPERFAMILY PROTEIN"/>
    <property type="match status" value="1"/>
</dbReference>
<comment type="caution">
    <text evidence="2">The sequence shown here is derived from an EMBL/GenBank/DDBJ whole genome shotgun (WGS) entry which is preliminary data.</text>
</comment>
<evidence type="ECO:0000313" key="2">
    <source>
        <dbReference type="EMBL" id="RYO89139.1"/>
    </source>
</evidence>
<feature type="compositionally biased region" description="Polar residues" evidence="1">
    <location>
        <begin position="248"/>
        <end position="257"/>
    </location>
</feature>